<gene>
    <name evidence="4" type="ORF">AWB74_01912</name>
</gene>
<sequence length="144" mass="15929">MVTEQWNWTQRPLKHLARVLIVDDYRGAAVATAECLSLEGIHTRVAGGCAEALEIVRHWVPDVILLDLMMPQRDGFDTARAIRESAAASGAFICAYTAKHDGFITRSPDSALFDGYFRKGASPERLVAFLRHLSFSDSKAVEAH</sequence>
<organism evidence="4 5">
    <name type="scientific">Caballeronia arvi</name>
    <dbReference type="NCBI Taxonomy" id="1777135"/>
    <lineage>
        <taxon>Bacteria</taxon>
        <taxon>Pseudomonadati</taxon>
        <taxon>Pseudomonadota</taxon>
        <taxon>Betaproteobacteria</taxon>
        <taxon>Burkholderiales</taxon>
        <taxon>Burkholderiaceae</taxon>
        <taxon>Caballeronia</taxon>
    </lineage>
</organism>
<evidence type="ECO:0000313" key="4">
    <source>
        <dbReference type="EMBL" id="SAL44963.1"/>
    </source>
</evidence>
<dbReference type="Gene3D" id="3.40.50.2300">
    <property type="match status" value="1"/>
</dbReference>
<dbReference type="SMART" id="SM00448">
    <property type="entry name" value="REC"/>
    <property type="match status" value="1"/>
</dbReference>
<evidence type="ECO:0000259" key="3">
    <source>
        <dbReference type="PROSITE" id="PS50110"/>
    </source>
</evidence>
<dbReference type="EMBL" id="FCOM02000006">
    <property type="protein sequence ID" value="SAL44963.1"/>
    <property type="molecule type" value="Genomic_DNA"/>
</dbReference>
<dbReference type="InterPro" id="IPR050595">
    <property type="entry name" value="Bact_response_regulator"/>
</dbReference>
<dbReference type="PROSITE" id="PS50110">
    <property type="entry name" value="RESPONSE_REGULATORY"/>
    <property type="match status" value="1"/>
</dbReference>
<accession>A0A158HLM3</accession>
<dbReference type="AlphaFoldDB" id="A0A158HLM3"/>
<dbReference type="GO" id="GO:0000160">
    <property type="term" value="P:phosphorelay signal transduction system"/>
    <property type="evidence" value="ECO:0007669"/>
    <property type="project" value="InterPro"/>
</dbReference>
<dbReference type="OrthoDB" id="9105265at2"/>
<keyword evidence="1 2" id="KW-0597">Phosphoprotein</keyword>
<dbReference type="InterPro" id="IPR011006">
    <property type="entry name" value="CheY-like_superfamily"/>
</dbReference>
<dbReference type="PANTHER" id="PTHR44591:SF3">
    <property type="entry name" value="RESPONSE REGULATORY DOMAIN-CONTAINING PROTEIN"/>
    <property type="match status" value="1"/>
</dbReference>
<dbReference type="PANTHER" id="PTHR44591">
    <property type="entry name" value="STRESS RESPONSE REGULATOR PROTEIN 1"/>
    <property type="match status" value="1"/>
</dbReference>
<dbReference type="RefSeq" id="WP_087038920.1">
    <property type="nucleotide sequence ID" value="NZ_FCOM02000006.1"/>
</dbReference>
<protein>
    <submittedName>
        <fullName evidence="4">Response regulator</fullName>
    </submittedName>
</protein>
<proteinExistence type="predicted"/>
<dbReference type="SUPFAM" id="SSF52172">
    <property type="entry name" value="CheY-like"/>
    <property type="match status" value="1"/>
</dbReference>
<comment type="caution">
    <text evidence="4">The sequence shown here is derived from an EMBL/GenBank/DDBJ whole genome shotgun (WGS) entry which is preliminary data.</text>
</comment>
<feature type="modified residue" description="4-aspartylphosphate" evidence="2">
    <location>
        <position position="67"/>
    </location>
</feature>
<dbReference type="Pfam" id="PF00072">
    <property type="entry name" value="Response_reg"/>
    <property type="match status" value="1"/>
</dbReference>
<keyword evidence="5" id="KW-1185">Reference proteome</keyword>
<dbReference type="InterPro" id="IPR001789">
    <property type="entry name" value="Sig_transdc_resp-reg_receiver"/>
</dbReference>
<feature type="domain" description="Response regulatory" evidence="3">
    <location>
        <begin position="18"/>
        <end position="134"/>
    </location>
</feature>
<evidence type="ECO:0000256" key="1">
    <source>
        <dbReference type="ARBA" id="ARBA00022553"/>
    </source>
</evidence>
<reference evidence="4" key="1">
    <citation type="submission" date="2016-01" db="EMBL/GenBank/DDBJ databases">
        <authorList>
            <person name="Peeters C."/>
        </authorList>
    </citation>
    <scope>NUCLEOTIDE SEQUENCE [LARGE SCALE GENOMIC DNA]</scope>
    <source>
        <strain evidence="4">LMG 29317</strain>
    </source>
</reference>
<dbReference type="Proteomes" id="UP000055019">
    <property type="component" value="Unassembled WGS sequence"/>
</dbReference>
<evidence type="ECO:0000256" key="2">
    <source>
        <dbReference type="PROSITE-ProRule" id="PRU00169"/>
    </source>
</evidence>
<evidence type="ECO:0000313" key="5">
    <source>
        <dbReference type="Proteomes" id="UP000055019"/>
    </source>
</evidence>
<dbReference type="CDD" id="cd00156">
    <property type="entry name" value="REC"/>
    <property type="match status" value="1"/>
</dbReference>
<name>A0A158HLM3_9BURK</name>